<protein>
    <submittedName>
        <fullName evidence="2">ABC-type cobalamin/Fe3+-siderophore transport system, ATPase component</fullName>
    </submittedName>
</protein>
<organism evidence="2 3">
    <name type="scientific">Saprospira grandis DSM 2844</name>
    <dbReference type="NCBI Taxonomy" id="694433"/>
    <lineage>
        <taxon>Bacteria</taxon>
        <taxon>Pseudomonadati</taxon>
        <taxon>Bacteroidota</taxon>
        <taxon>Saprospiria</taxon>
        <taxon>Saprospirales</taxon>
        <taxon>Saprospiraceae</taxon>
        <taxon>Saprospira</taxon>
    </lineage>
</organism>
<gene>
    <name evidence="2" type="ORF">SapgrDRAFT_0852</name>
</gene>
<reference evidence="3" key="1">
    <citation type="journal article" date="2012" name="Stand. Genomic Sci.">
        <title>Permanent draft genome sequence of the gliding predator Saprospira grandis strain Sa g1 (= HR1).</title>
        <authorList>
            <person name="Mavromatis K."/>
            <person name="Chertkov O."/>
            <person name="Lapidus A."/>
            <person name="Nolan M."/>
            <person name="Lucas S."/>
            <person name="Tice H."/>
            <person name="Del Rio T.G."/>
            <person name="Cheng J.F."/>
            <person name="Han C."/>
            <person name="Tapia R."/>
            <person name="Bruce D."/>
            <person name="Goodwin L.A."/>
            <person name="Pitluck S."/>
            <person name="Huntemann M."/>
            <person name="Liolios K."/>
            <person name="Pagani I."/>
            <person name="Ivanova N."/>
            <person name="Mikhailova N."/>
            <person name="Pati A."/>
            <person name="Chen A."/>
            <person name="Palaniappan K."/>
            <person name="Land M."/>
            <person name="Brambilla E.M."/>
            <person name="Rohde M."/>
            <person name="Spring S."/>
            <person name="Goker M."/>
            <person name="Detter J.C."/>
            <person name="Bristow J."/>
            <person name="Eisen J.A."/>
            <person name="Markowitz V."/>
            <person name="Hugenholtz P."/>
            <person name="Kyrpides N.C."/>
            <person name="Klenk H.P."/>
            <person name="Woyke T."/>
        </authorList>
    </citation>
    <scope>NUCLEOTIDE SEQUENCE [LARGE SCALE GENOMIC DNA]</scope>
    <source>
        <strain evidence="3">DSM 2844</strain>
    </source>
</reference>
<dbReference type="PANTHER" id="PTHR43581:SF4">
    <property type="entry name" value="ATP_GTP PHOSPHATASE"/>
    <property type="match status" value="1"/>
</dbReference>
<feature type="domain" description="AAA+ ATPase" evidence="1">
    <location>
        <begin position="25"/>
        <end position="484"/>
    </location>
</feature>
<dbReference type="Proteomes" id="UP000005113">
    <property type="component" value="Unassembled WGS sequence"/>
</dbReference>
<dbReference type="InterPro" id="IPR051396">
    <property type="entry name" value="Bact_Antivir_Def_Nuclease"/>
</dbReference>
<evidence type="ECO:0000259" key="1">
    <source>
        <dbReference type="SMART" id="SM00382"/>
    </source>
</evidence>
<dbReference type="SMART" id="SM00382">
    <property type="entry name" value="AAA"/>
    <property type="match status" value="1"/>
</dbReference>
<evidence type="ECO:0000313" key="3">
    <source>
        <dbReference type="Proteomes" id="UP000005113"/>
    </source>
</evidence>
<proteinExistence type="predicted"/>
<dbReference type="EMBL" id="JH719942">
    <property type="protein sequence ID" value="EJF52587.1"/>
    <property type="molecule type" value="Genomic_DNA"/>
</dbReference>
<name>J0P570_9BACT</name>
<dbReference type="SUPFAM" id="SSF52540">
    <property type="entry name" value="P-loop containing nucleoside triphosphate hydrolases"/>
    <property type="match status" value="1"/>
</dbReference>
<dbReference type="AlphaFoldDB" id="J0P570"/>
<evidence type="ECO:0000313" key="2">
    <source>
        <dbReference type="EMBL" id="EJF52587.1"/>
    </source>
</evidence>
<dbReference type="InterPro" id="IPR003593">
    <property type="entry name" value="AAA+_ATPase"/>
</dbReference>
<dbReference type="PANTHER" id="PTHR43581">
    <property type="entry name" value="ATP/GTP PHOSPHATASE"/>
    <property type="match status" value="1"/>
</dbReference>
<dbReference type="Gene3D" id="3.40.50.300">
    <property type="entry name" value="P-loop containing nucleotide triphosphate hydrolases"/>
    <property type="match status" value="2"/>
</dbReference>
<sequence>MIRINHIHIDGFKDSEDQKDIQLARGPITVIYGENGSGKTTLLQLLFAFLNKDELTLNRQQVQKIEINYTIDGLEKVASAKNISTWTVGFEWNNWEELTQIKSIFLSVMRSSNESKTRATHDNQHFILGDFSDERDLRETLKKLEQLLFEANKEQYLGVLHSSIRKIRLAIDDFYHNYKMDFKGASPKKLLEILNQLDLLISIASKKGSQEFSSKLQELSSKLQHFCTMSGYSDLEPIKFEDDMSHIPHYNVHQLSANEISKILTNYYKAGQEQIRENINLAFFDTIEKAIEIETEKNSFDLPKDFNTRIARHADYILQAVQIHTSSLADKVRMFLKEGENAPIPDSKIFRALLLEVLKSAEQKNLKLEAIEKLQEVFNSHLYKGKKLIITKEQAYISIKENRGHTLQELSSGEKQLLNILTFILLLSRERKLILIDEPEISLNIKWQRNFIPLLQELNQDAQIIVASHSPSIAYKKTETLVELL</sequence>
<accession>J0P570</accession>
<dbReference type="HOGENOM" id="CLU_033692_0_0_10"/>
<dbReference type="InterPro" id="IPR041685">
    <property type="entry name" value="AAA_GajA/Old/RecF-like"/>
</dbReference>
<dbReference type="RefSeq" id="WP_002657640.1">
    <property type="nucleotide sequence ID" value="NZ_JH719942.1"/>
</dbReference>
<dbReference type="OrthoDB" id="9815944at2"/>
<dbReference type="InterPro" id="IPR027417">
    <property type="entry name" value="P-loop_NTPase"/>
</dbReference>
<dbReference type="Pfam" id="PF13175">
    <property type="entry name" value="AAA_15"/>
    <property type="match status" value="1"/>
</dbReference>